<dbReference type="Pfam" id="PF00577">
    <property type="entry name" value="Usher"/>
    <property type="match status" value="2"/>
</dbReference>
<dbReference type="PANTHER" id="PTHR30451:SF5">
    <property type="entry name" value="SLR0019 PROTEIN"/>
    <property type="match status" value="1"/>
</dbReference>
<protein>
    <submittedName>
        <fullName evidence="2">Fimbrial biogenesis outer membrane usher protein</fullName>
    </submittedName>
</protein>
<accession>A0A4R5UFJ6</accession>
<dbReference type="InterPro" id="IPR000015">
    <property type="entry name" value="Fimb_usher"/>
</dbReference>
<dbReference type="GO" id="GO:0015473">
    <property type="term" value="F:fimbrial usher porin activity"/>
    <property type="evidence" value="ECO:0007669"/>
    <property type="project" value="InterPro"/>
</dbReference>
<dbReference type="Pfam" id="PF13953">
    <property type="entry name" value="PapC_C"/>
    <property type="match status" value="1"/>
</dbReference>
<comment type="caution">
    <text evidence="2">The sequence shown here is derived from an EMBL/GenBank/DDBJ whole genome shotgun (WGS) entry which is preliminary data.</text>
</comment>
<proteinExistence type="predicted"/>
<feature type="domain" description="PapC-like C-terminal" evidence="1">
    <location>
        <begin position="703"/>
        <end position="767"/>
    </location>
</feature>
<gene>
    <name evidence="2" type="ORF">E2F49_05455</name>
</gene>
<dbReference type="Gene3D" id="2.60.40.3110">
    <property type="match status" value="1"/>
</dbReference>
<dbReference type="GO" id="GO:0009279">
    <property type="term" value="C:cell outer membrane"/>
    <property type="evidence" value="ECO:0007669"/>
    <property type="project" value="TreeGrafter"/>
</dbReference>
<dbReference type="Gene3D" id="2.60.40.2610">
    <property type="entry name" value="Outer membrane usher protein FimD, plug domain"/>
    <property type="match status" value="1"/>
</dbReference>
<sequence length="787" mass="83885">MSTPAWAVDGVAALPASALDRPAPFDPSSGVPLLLAVTLNHSPRAGLLPFVHRDGRLHAGPATLRALGFAKAADAMSSGLLALDAVPGVQVRYDSASQTVAIDAPLTELALETTRIGQAIDDAAPVTTDSSPGFLLNYDLYASEAPDGKQVSAGTELRVFGIGSGVLSSTALLRSWQAEAGADDMRTGRWQRESVRLDTRWDVSLPASALSLSVGDTLTGFLEWSRPVRIGGLQFGRNFGLQPYRVISPTPAFLGEVAVPSAVELYVNGLRQYQGQLPTGPFEMTTLPGISGAGSAQVVITDVFGRTRTLDFPFYATQRLLAAGLSDWSVSAGRVRKDYGLRSFAYHRDTVASANLRYGINDRFTVETHFEGGGGLRNAGVGGAWLLGMAGVLSASHVRSRLDTLDGGQTSITYSWQPGQFNLSLDSRRTHGAYRDIASLYGPLPPTRSERALLGYRTDGGGSLNFSYLRLKQADPEDVPARYAGMFWSRTFERGWSVNMSVNQNLDDAEDRSLYAGVLVPLGRNRQMSLAGQRQSAGQSVLVDVAKPIPGDGGIGWRAQGRTGDASGGAGEVGWLHDRGRLLLGAARFGDRRQVYAQADGAVVWMGGGLFSARRIDDAFAVVTTDGLAGVPVRLENRTIGMTDARGRLLVTPLRAWQRNQLGVDTMALPADIRIDKVALTTTPSDRAGTTVDFRLRHVRAALLVLHDAQGAPIPMGAAVSGHSDADGVEAIVGYDGETYVEGLAHRNTLHVRTESGRCSVRFTLPAAPNAGIPRIGPLHCLQEPPQ</sequence>
<dbReference type="RefSeq" id="WP_133393471.1">
    <property type="nucleotide sequence ID" value="NZ_SMTG01000002.1"/>
</dbReference>
<dbReference type="PANTHER" id="PTHR30451">
    <property type="entry name" value="OUTER MEMBRANE USHER PROTEIN"/>
    <property type="match status" value="1"/>
</dbReference>
<dbReference type="InterPro" id="IPR025949">
    <property type="entry name" value="PapC-like_C"/>
</dbReference>
<organism evidence="2 3">
    <name type="scientific">Luteimonas terrae</name>
    <dbReference type="NCBI Taxonomy" id="1530191"/>
    <lineage>
        <taxon>Bacteria</taxon>
        <taxon>Pseudomonadati</taxon>
        <taxon>Pseudomonadota</taxon>
        <taxon>Gammaproteobacteria</taxon>
        <taxon>Lysobacterales</taxon>
        <taxon>Lysobacteraceae</taxon>
        <taxon>Luteimonas</taxon>
    </lineage>
</organism>
<dbReference type="Proteomes" id="UP000295543">
    <property type="component" value="Unassembled WGS sequence"/>
</dbReference>
<reference evidence="2 3" key="1">
    <citation type="submission" date="2019-03" db="EMBL/GenBank/DDBJ databases">
        <title>Luteimonas zhaokaii sp.nov., isolated from the rectal contents of Plateau pika in Yushu, Qinghai Province, China.</title>
        <authorList>
            <person name="Zhang G."/>
        </authorList>
    </citation>
    <scope>NUCLEOTIDE SEQUENCE [LARGE SCALE GENOMIC DNA]</scope>
    <source>
        <strain evidence="2 3">THG-MD21</strain>
    </source>
</reference>
<keyword evidence="3" id="KW-1185">Reference proteome</keyword>
<dbReference type="AlphaFoldDB" id="A0A4R5UFJ6"/>
<dbReference type="InterPro" id="IPR043142">
    <property type="entry name" value="PapC-like_C_sf"/>
</dbReference>
<name>A0A4R5UFJ6_9GAMM</name>
<evidence type="ECO:0000259" key="1">
    <source>
        <dbReference type="Pfam" id="PF13953"/>
    </source>
</evidence>
<evidence type="ECO:0000313" key="3">
    <source>
        <dbReference type="Proteomes" id="UP000295543"/>
    </source>
</evidence>
<evidence type="ECO:0000313" key="2">
    <source>
        <dbReference type="EMBL" id="TDK34093.1"/>
    </source>
</evidence>
<dbReference type="Gene3D" id="2.60.40.2070">
    <property type="match status" value="1"/>
</dbReference>
<dbReference type="GO" id="GO:0009297">
    <property type="term" value="P:pilus assembly"/>
    <property type="evidence" value="ECO:0007669"/>
    <property type="project" value="InterPro"/>
</dbReference>
<dbReference type="OrthoDB" id="8587at2"/>
<dbReference type="InterPro" id="IPR042186">
    <property type="entry name" value="FimD_plug_dom"/>
</dbReference>
<dbReference type="EMBL" id="SMTG01000002">
    <property type="protein sequence ID" value="TDK34093.1"/>
    <property type="molecule type" value="Genomic_DNA"/>
</dbReference>